<dbReference type="KEGG" id="knv:Pan216_00630"/>
<dbReference type="Proteomes" id="UP000317093">
    <property type="component" value="Chromosome"/>
</dbReference>
<evidence type="ECO:0000313" key="3">
    <source>
        <dbReference type="EMBL" id="QDU59236.1"/>
    </source>
</evidence>
<feature type="signal peptide" evidence="2">
    <location>
        <begin position="1"/>
        <end position="19"/>
    </location>
</feature>
<evidence type="ECO:0000256" key="1">
    <source>
        <dbReference type="SAM" id="MobiDB-lite"/>
    </source>
</evidence>
<evidence type="ECO:0000313" key="4">
    <source>
        <dbReference type="Proteomes" id="UP000317093"/>
    </source>
</evidence>
<accession>A0A518AWZ9</accession>
<sequence precursor="true">MITLLAIFLVSTWSGPANAEDSYRSIQPGDRYSVRSRSTLKGTLSLPPTKEGDAPRRLEVNGTATVRYRERPLEVNDQGRIDRVLRLYDGVKYERTVGDQQQEAGLRDDVKRVVLVRRNGRDIPYSPDAPLSWTEIDLLQTHVLVPVLERFLPKGSFAKGSTWDVPKEAVLELTGLDALESGTLHCTHHGVIDLSGRALEQIGFEGTLLGKTEDGQVRDLIRGGVYLDEKTRRLQSIRALGTRQLLDRDRKVVGELEVDYGLILTPLEDDPELTDKVVAAIPGPTDELTALLYEHPGLGGRVLHPRHWLLTSAVDRQMTFESHGNALVIHWEKDGETPSGKQYREDILKHLADTNVKVTASTPVSKSTAKSGELETFRIDAVEKGTPTVLAYGVLRSGKRGVTLAGRFRAEDASRLGGDLLAFARGIEFFQPAQPIGPESNPSGGLTDPRGALPKRGP</sequence>
<gene>
    <name evidence="3" type="ORF">Pan216_00630</name>
</gene>
<feature type="chain" id="PRO_5022089375" description="SLA1 homology domain-containing protein" evidence="2">
    <location>
        <begin position="20"/>
        <end position="458"/>
    </location>
</feature>
<dbReference type="RefSeq" id="WP_145253279.1">
    <property type="nucleotide sequence ID" value="NZ_CP036279.1"/>
</dbReference>
<keyword evidence="2" id="KW-0732">Signal</keyword>
<dbReference type="EMBL" id="CP036279">
    <property type="protein sequence ID" value="QDU59236.1"/>
    <property type="molecule type" value="Genomic_DNA"/>
</dbReference>
<protein>
    <recommendedName>
        <fullName evidence="5">SLA1 homology domain-containing protein</fullName>
    </recommendedName>
</protein>
<keyword evidence="4" id="KW-1185">Reference proteome</keyword>
<dbReference type="AlphaFoldDB" id="A0A518AWZ9"/>
<proteinExistence type="predicted"/>
<evidence type="ECO:0000256" key="2">
    <source>
        <dbReference type="SAM" id="SignalP"/>
    </source>
</evidence>
<evidence type="ECO:0008006" key="5">
    <source>
        <dbReference type="Google" id="ProtNLM"/>
    </source>
</evidence>
<feature type="region of interest" description="Disordered" evidence="1">
    <location>
        <begin position="432"/>
        <end position="458"/>
    </location>
</feature>
<reference evidence="3 4" key="1">
    <citation type="submission" date="2019-02" db="EMBL/GenBank/DDBJ databases">
        <title>Deep-cultivation of Planctomycetes and their phenomic and genomic characterization uncovers novel biology.</title>
        <authorList>
            <person name="Wiegand S."/>
            <person name="Jogler M."/>
            <person name="Boedeker C."/>
            <person name="Pinto D."/>
            <person name="Vollmers J."/>
            <person name="Rivas-Marin E."/>
            <person name="Kohn T."/>
            <person name="Peeters S.H."/>
            <person name="Heuer A."/>
            <person name="Rast P."/>
            <person name="Oberbeckmann S."/>
            <person name="Bunk B."/>
            <person name="Jeske O."/>
            <person name="Meyerdierks A."/>
            <person name="Storesund J.E."/>
            <person name="Kallscheuer N."/>
            <person name="Luecker S."/>
            <person name="Lage O.M."/>
            <person name="Pohl T."/>
            <person name="Merkel B.J."/>
            <person name="Hornburger P."/>
            <person name="Mueller R.-W."/>
            <person name="Bruemmer F."/>
            <person name="Labrenz M."/>
            <person name="Spormann A.M."/>
            <person name="Op den Camp H."/>
            <person name="Overmann J."/>
            <person name="Amann R."/>
            <person name="Jetten M.S.M."/>
            <person name="Mascher T."/>
            <person name="Medema M.H."/>
            <person name="Devos D.P."/>
            <person name="Kaster A.-K."/>
            <person name="Ovreas L."/>
            <person name="Rohde M."/>
            <person name="Galperin M.Y."/>
            <person name="Jogler C."/>
        </authorList>
    </citation>
    <scope>NUCLEOTIDE SEQUENCE [LARGE SCALE GENOMIC DNA]</scope>
    <source>
        <strain evidence="3 4">Pan216</strain>
    </source>
</reference>
<dbReference type="OrthoDB" id="279302at2"/>
<organism evidence="3 4">
    <name type="scientific">Kolteria novifilia</name>
    <dbReference type="NCBI Taxonomy" id="2527975"/>
    <lineage>
        <taxon>Bacteria</taxon>
        <taxon>Pseudomonadati</taxon>
        <taxon>Planctomycetota</taxon>
        <taxon>Planctomycetia</taxon>
        <taxon>Kolteriales</taxon>
        <taxon>Kolteriaceae</taxon>
        <taxon>Kolteria</taxon>
    </lineage>
</organism>
<name>A0A518AWZ9_9BACT</name>